<gene>
    <name evidence="2" type="ORF">GCM10007940_33560</name>
</gene>
<name>A0AA37SW08_9BACT</name>
<dbReference type="SUPFAM" id="SSF53067">
    <property type="entry name" value="Actin-like ATPase domain"/>
    <property type="match status" value="1"/>
</dbReference>
<dbReference type="PANTHER" id="PTHR18964">
    <property type="entry name" value="ROK (REPRESSOR, ORF, KINASE) FAMILY"/>
    <property type="match status" value="1"/>
</dbReference>
<dbReference type="Proteomes" id="UP001156666">
    <property type="component" value="Unassembled WGS sequence"/>
</dbReference>
<dbReference type="EMBL" id="BSOH01000023">
    <property type="protein sequence ID" value="GLR18740.1"/>
    <property type="molecule type" value="Genomic_DNA"/>
</dbReference>
<dbReference type="Gene3D" id="3.30.420.40">
    <property type="match status" value="2"/>
</dbReference>
<keyword evidence="3" id="KW-1185">Reference proteome</keyword>
<comment type="similarity">
    <text evidence="1">Belongs to the ROK (NagC/XylR) family.</text>
</comment>
<dbReference type="InterPro" id="IPR000600">
    <property type="entry name" value="ROK"/>
</dbReference>
<dbReference type="AlphaFoldDB" id="A0AA37SW08"/>
<reference evidence="2" key="2">
    <citation type="submission" date="2023-01" db="EMBL/GenBank/DDBJ databases">
        <title>Draft genome sequence of Portibacter lacus strain NBRC 108769.</title>
        <authorList>
            <person name="Sun Q."/>
            <person name="Mori K."/>
        </authorList>
    </citation>
    <scope>NUCLEOTIDE SEQUENCE</scope>
    <source>
        <strain evidence="2">NBRC 108769</strain>
    </source>
</reference>
<dbReference type="PANTHER" id="PTHR18964:SF149">
    <property type="entry name" value="BIFUNCTIONAL UDP-N-ACETYLGLUCOSAMINE 2-EPIMERASE_N-ACETYLMANNOSAMINE KINASE"/>
    <property type="match status" value="1"/>
</dbReference>
<sequence length="313" mass="34497">MKYSICFDIGGTRIKLGVMSNAELMHHELVAIDDNSSLKTVLELIKEKVQVIQKMYEHDQLIAIGMSLPCFVDSDKNKILSNYVKYTDASDIDLNEWCLQNFGVPIFLENDAKAALMGEAFHGAGKGYQDLVMVTFGTGIGSAVMLNGQLLKGKDYFAGNLIGHSIIDFNGDQCNCGGEGCLESVASSWALTEKVENSAANIGLKDKPSKIDYKYIFDEEKMGNHAFAYILDESLDAWGKMMINLILAYNPECIVCAGGIMNQGEVILNSFRKTIDQHGWISSENVILKTAENTDFAALYGLSEIINQKIKRG</sequence>
<accession>A0AA37SW08</accession>
<dbReference type="RefSeq" id="WP_235292687.1">
    <property type="nucleotide sequence ID" value="NZ_BSOH01000023.1"/>
</dbReference>
<evidence type="ECO:0000313" key="3">
    <source>
        <dbReference type="Proteomes" id="UP001156666"/>
    </source>
</evidence>
<organism evidence="2 3">
    <name type="scientific">Portibacter lacus</name>
    <dbReference type="NCBI Taxonomy" id="1099794"/>
    <lineage>
        <taxon>Bacteria</taxon>
        <taxon>Pseudomonadati</taxon>
        <taxon>Bacteroidota</taxon>
        <taxon>Saprospiria</taxon>
        <taxon>Saprospirales</taxon>
        <taxon>Haliscomenobacteraceae</taxon>
        <taxon>Portibacter</taxon>
    </lineage>
</organism>
<reference evidence="2" key="1">
    <citation type="journal article" date="2014" name="Int. J. Syst. Evol. Microbiol.">
        <title>Complete genome sequence of Corynebacterium casei LMG S-19264T (=DSM 44701T), isolated from a smear-ripened cheese.</title>
        <authorList>
            <consortium name="US DOE Joint Genome Institute (JGI-PGF)"/>
            <person name="Walter F."/>
            <person name="Albersmeier A."/>
            <person name="Kalinowski J."/>
            <person name="Ruckert C."/>
        </authorList>
    </citation>
    <scope>NUCLEOTIDE SEQUENCE</scope>
    <source>
        <strain evidence="2">NBRC 108769</strain>
    </source>
</reference>
<evidence type="ECO:0000256" key="1">
    <source>
        <dbReference type="ARBA" id="ARBA00006479"/>
    </source>
</evidence>
<comment type="caution">
    <text evidence="2">The sequence shown here is derived from an EMBL/GenBank/DDBJ whole genome shotgun (WGS) entry which is preliminary data.</text>
</comment>
<dbReference type="InterPro" id="IPR043129">
    <property type="entry name" value="ATPase_NBD"/>
</dbReference>
<protein>
    <submittedName>
        <fullName evidence="2">Glucokinase</fullName>
    </submittedName>
</protein>
<proteinExistence type="inferred from homology"/>
<dbReference type="Pfam" id="PF00480">
    <property type="entry name" value="ROK"/>
    <property type="match status" value="1"/>
</dbReference>
<evidence type="ECO:0000313" key="2">
    <source>
        <dbReference type="EMBL" id="GLR18740.1"/>
    </source>
</evidence>